<dbReference type="AlphaFoldDB" id="A0A0Q1DKS8"/>
<dbReference type="InterPro" id="IPR011990">
    <property type="entry name" value="TPR-like_helical_dom_sf"/>
</dbReference>
<dbReference type="OrthoDB" id="9793489at2"/>
<dbReference type="Pfam" id="PF00144">
    <property type="entry name" value="Beta-lactamase"/>
    <property type="match status" value="1"/>
</dbReference>
<comment type="caution">
    <text evidence="5">The sequence shown here is derived from an EMBL/GenBank/DDBJ whole genome shotgun (WGS) entry which is preliminary data.</text>
</comment>
<evidence type="ECO:0000256" key="3">
    <source>
        <dbReference type="PROSITE-ProRule" id="PRU00339"/>
    </source>
</evidence>
<dbReference type="GO" id="GO:0016020">
    <property type="term" value="C:membrane"/>
    <property type="evidence" value="ECO:0007669"/>
    <property type="project" value="UniProtKB-SubCell"/>
</dbReference>
<dbReference type="InterPro" id="IPR019734">
    <property type="entry name" value="TPR_rpt"/>
</dbReference>
<dbReference type="RefSeq" id="WP_055393309.1">
    <property type="nucleotide sequence ID" value="NZ_LCTZ01000002.1"/>
</dbReference>
<dbReference type="InterPro" id="IPR012338">
    <property type="entry name" value="Beta-lactam/transpept-like"/>
</dbReference>
<protein>
    <recommendedName>
        <fullName evidence="4">Beta-lactamase-related domain-containing protein</fullName>
    </recommendedName>
</protein>
<evidence type="ECO:0000256" key="2">
    <source>
        <dbReference type="ARBA" id="ARBA00023136"/>
    </source>
</evidence>
<dbReference type="Proteomes" id="UP000050827">
    <property type="component" value="Unassembled WGS sequence"/>
</dbReference>
<dbReference type="SUPFAM" id="SSF56601">
    <property type="entry name" value="beta-lactamase/transpeptidase-like"/>
    <property type="match status" value="1"/>
</dbReference>
<organism evidence="5 6">
    <name type="scientific">Flagellimonas eckloniae</name>
    <dbReference type="NCBI Taxonomy" id="346185"/>
    <lineage>
        <taxon>Bacteria</taxon>
        <taxon>Pseudomonadati</taxon>
        <taxon>Bacteroidota</taxon>
        <taxon>Flavobacteriia</taxon>
        <taxon>Flavobacteriales</taxon>
        <taxon>Flavobacteriaceae</taxon>
        <taxon>Flagellimonas</taxon>
    </lineage>
</organism>
<comment type="subcellular location">
    <subcellularLocation>
        <location evidence="1">Membrane</location>
    </subcellularLocation>
</comment>
<name>A0A0Q1DKS8_9FLAO</name>
<dbReference type="EMBL" id="LCTZ01000002">
    <property type="protein sequence ID" value="KQC29484.1"/>
    <property type="molecule type" value="Genomic_DNA"/>
</dbReference>
<accession>A0A0Q1DKS8</accession>
<sequence length="501" mass="58284">MRARIFILHFFILSSLLSCSTVKDSRIEIIDEIFTSLHTEERFNGNILISEKGKVIYKKSFGYAHYENEVRLDQSSIFNIASVSKTFTAVSILMLEEKGMLGLGDKIENYFPNFPYKKITIKNLLTHSSGLQRIQSQPFRKEIEGKGYNNQQILDVFIKLKPDLYFKPGTNYKYSNTNYIFLALIVEQVSGLSFEDFLKTNFFEILKMNSTFLEKDNVPNEFEKHLVSYYRKPHWLSNGFQNTIGLEENIVELNTFKNNYGESDIHTTTGDLLKFHEALQNGKLISLISLEKMYKSYKPYNNEKYILSEKSNYPSQRGLSWNIAKDSLTGKVVYHAGGFRGGRSFFIRNLTNDQCIIILTNNTETDFYTFTSPMRIMNKIGYQLDKKKLARLFANEYMKNGIESAVEKYNQFKGDEDYIPIIDWDFEEIGQELIKKKDYKSAVSLYKLYTEKYNDEFAWTLLGDAYLMNGNKIEAKKSFERALHINANYNPALKQLMTISD</sequence>
<evidence type="ECO:0000313" key="5">
    <source>
        <dbReference type="EMBL" id="KQC29484.1"/>
    </source>
</evidence>
<dbReference type="PROSITE" id="PS51257">
    <property type="entry name" value="PROKAR_LIPOPROTEIN"/>
    <property type="match status" value="1"/>
</dbReference>
<dbReference type="PANTHER" id="PTHR46825:SF11">
    <property type="entry name" value="PENICILLIN-BINDING PROTEIN 4"/>
    <property type="match status" value="1"/>
</dbReference>
<evidence type="ECO:0000313" key="6">
    <source>
        <dbReference type="Proteomes" id="UP000050827"/>
    </source>
</evidence>
<keyword evidence="6" id="KW-1185">Reference proteome</keyword>
<proteinExistence type="predicted"/>
<dbReference type="Gene3D" id="3.40.710.10">
    <property type="entry name" value="DD-peptidase/beta-lactamase superfamily"/>
    <property type="match status" value="1"/>
</dbReference>
<evidence type="ECO:0000256" key="1">
    <source>
        <dbReference type="ARBA" id="ARBA00004370"/>
    </source>
</evidence>
<dbReference type="Gene3D" id="1.25.40.10">
    <property type="entry name" value="Tetratricopeptide repeat domain"/>
    <property type="match status" value="1"/>
</dbReference>
<dbReference type="InterPro" id="IPR050491">
    <property type="entry name" value="AmpC-like"/>
</dbReference>
<dbReference type="PANTHER" id="PTHR46825">
    <property type="entry name" value="D-ALANYL-D-ALANINE-CARBOXYPEPTIDASE/ENDOPEPTIDASE AMPH"/>
    <property type="match status" value="1"/>
</dbReference>
<evidence type="ECO:0000259" key="4">
    <source>
        <dbReference type="Pfam" id="PF00144"/>
    </source>
</evidence>
<keyword evidence="2" id="KW-0472">Membrane</keyword>
<reference evidence="5 6" key="1">
    <citation type="submission" date="2015-04" db="EMBL/GenBank/DDBJ databases">
        <title>Complete genome of flavobacterium.</title>
        <authorList>
            <person name="Kwon Y.M."/>
            <person name="Kim S.-J."/>
        </authorList>
    </citation>
    <scope>NUCLEOTIDE SEQUENCE [LARGE SCALE GENOMIC DNA]</scope>
    <source>
        <strain evidence="5 6">DK169</strain>
    </source>
</reference>
<dbReference type="STRING" id="346185.AAY42_05930"/>
<feature type="repeat" description="TPR" evidence="3">
    <location>
        <begin position="456"/>
        <end position="489"/>
    </location>
</feature>
<dbReference type="InterPro" id="IPR001466">
    <property type="entry name" value="Beta-lactam-related"/>
</dbReference>
<dbReference type="SUPFAM" id="SSF48452">
    <property type="entry name" value="TPR-like"/>
    <property type="match status" value="1"/>
</dbReference>
<gene>
    <name evidence="5" type="ORF">AAY42_05930</name>
</gene>
<dbReference type="PROSITE" id="PS50005">
    <property type="entry name" value="TPR"/>
    <property type="match status" value="1"/>
</dbReference>
<feature type="domain" description="Beta-lactamase-related" evidence="4">
    <location>
        <begin position="46"/>
        <end position="366"/>
    </location>
</feature>
<keyword evidence="3" id="KW-0802">TPR repeat</keyword>